<accession>A0A2S7DEN8</accession>
<gene>
    <name evidence="1" type="ORF">XmelCFBP4644_12420</name>
</gene>
<organism evidence="1 2">
    <name type="scientific">Xanthomonas melonis</name>
    <dbReference type="NCBI Taxonomy" id="56456"/>
    <lineage>
        <taxon>Bacteria</taxon>
        <taxon>Pseudomonadati</taxon>
        <taxon>Pseudomonadota</taxon>
        <taxon>Gammaproteobacteria</taxon>
        <taxon>Lysobacterales</taxon>
        <taxon>Lysobacteraceae</taxon>
        <taxon>Xanthomonas</taxon>
    </lineage>
</organism>
<proteinExistence type="predicted"/>
<dbReference type="OrthoDB" id="6049124at2"/>
<dbReference type="EMBL" id="MDEH01000006">
    <property type="protein sequence ID" value="PPU72276.1"/>
    <property type="molecule type" value="Genomic_DNA"/>
</dbReference>
<evidence type="ECO:0000313" key="1">
    <source>
        <dbReference type="EMBL" id="PPU72276.1"/>
    </source>
</evidence>
<name>A0A2S7DEN8_9XANT</name>
<comment type="caution">
    <text evidence="1">The sequence shown here is derived from an EMBL/GenBank/DDBJ whole genome shotgun (WGS) entry which is preliminary data.</text>
</comment>
<reference evidence="1 2" key="1">
    <citation type="submission" date="2016-08" db="EMBL/GenBank/DDBJ databases">
        <authorList>
            <person name="Seilhamer J.J."/>
        </authorList>
    </citation>
    <scope>NUCLEOTIDE SEQUENCE [LARGE SCALE GENOMIC DNA]</scope>
    <source>
        <strain evidence="1 2">CFBP4644</strain>
    </source>
</reference>
<evidence type="ECO:0000313" key="2">
    <source>
        <dbReference type="Proteomes" id="UP000239865"/>
    </source>
</evidence>
<dbReference type="AlphaFoldDB" id="A0A2S7DEN8"/>
<sequence length="103" mass="11296">MTMRQIAIPLHPSIPGCRAGHHPQWVETHGAPLRLRTRLGTPVPVTFHIQCARCGVATRPTHLRSLVENRWTDPLGLQRVPLSLIGRAREEALAALNPAAHAA</sequence>
<protein>
    <submittedName>
        <fullName evidence="1">Uncharacterized protein</fullName>
    </submittedName>
</protein>
<dbReference type="Proteomes" id="UP000239865">
    <property type="component" value="Unassembled WGS sequence"/>
</dbReference>